<reference evidence="4 5" key="1">
    <citation type="submission" date="2020-08" db="EMBL/GenBank/DDBJ databases">
        <title>Genomic Encyclopedia of Type Strains, Phase IV (KMG-IV): sequencing the most valuable type-strain genomes for metagenomic binning, comparative biology and taxonomic classification.</title>
        <authorList>
            <person name="Goeker M."/>
        </authorList>
    </citation>
    <scope>NUCLEOTIDE SEQUENCE [LARGE SCALE GENOMIC DNA]</scope>
    <source>
        <strain evidence="4 5">DSM 12251</strain>
    </source>
</reference>
<feature type="region of interest" description="Disordered" evidence="1">
    <location>
        <begin position="331"/>
        <end position="353"/>
    </location>
</feature>
<proteinExistence type="predicted"/>
<dbReference type="InterPro" id="IPR012334">
    <property type="entry name" value="Pectin_lyas_fold"/>
</dbReference>
<evidence type="ECO:0000256" key="2">
    <source>
        <dbReference type="SAM" id="SignalP"/>
    </source>
</evidence>
<dbReference type="InterPro" id="IPR039448">
    <property type="entry name" value="Beta_helix"/>
</dbReference>
<keyword evidence="5" id="KW-1185">Reference proteome</keyword>
<dbReference type="SMART" id="SM00710">
    <property type="entry name" value="PbH1"/>
    <property type="match status" value="6"/>
</dbReference>
<dbReference type="RefSeq" id="WP_184205332.1">
    <property type="nucleotide sequence ID" value="NZ_JACHIF010000001.1"/>
</dbReference>
<evidence type="ECO:0000259" key="3">
    <source>
        <dbReference type="Pfam" id="PF13229"/>
    </source>
</evidence>
<protein>
    <recommendedName>
        <fullName evidence="3">Right handed beta helix domain-containing protein</fullName>
    </recommendedName>
</protein>
<feature type="signal peptide" evidence="2">
    <location>
        <begin position="1"/>
        <end position="19"/>
    </location>
</feature>
<evidence type="ECO:0000256" key="1">
    <source>
        <dbReference type="SAM" id="MobiDB-lite"/>
    </source>
</evidence>
<dbReference type="InterPro" id="IPR006626">
    <property type="entry name" value="PbH1"/>
</dbReference>
<dbReference type="InterPro" id="IPR011050">
    <property type="entry name" value="Pectin_lyase_fold/virulence"/>
</dbReference>
<dbReference type="Proteomes" id="UP000534294">
    <property type="component" value="Unassembled WGS sequence"/>
</dbReference>
<dbReference type="EMBL" id="JACHIF010000001">
    <property type="protein sequence ID" value="MBB5036444.1"/>
    <property type="molecule type" value="Genomic_DNA"/>
</dbReference>
<gene>
    <name evidence="4" type="ORF">HNQ64_000678</name>
</gene>
<accession>A0A7W7YHX5</accession>
<feature type="domain" description="Right handed beta helix" evidence="3">
    <location>
        <begin position="86"/>
        <end position="265"/>
    </location>
</feature>
<organism evidence="4 5">
    <name type="scientific">Prosthecobacter dejongeii</name>
    <dbReference type="NCBI Taxonomy" id="48465"/>
    <lineage>
        <taxon>Bacteria</taxon>
        <taxon>Pseudomonadati</taxon>
        <taxon>Verrucomicrobiota</taxon>
        <taxon>Verrucomicrobiia</taxon>
        <taxon>Verrucomicrobiales</taxon>
        <taxon>Verrucomicrobiaceae</taxon>
        <taxon>Prosthecobacter</taxon>
    </lineage>
</organism>
<sequence>MKRVCLILLGLCLGTWARAESLIIHDIAALKAAVAGLKAGTVMKIAPGDYPGGWHIIGVENLTIEALDPQSPPHFKGAGNGWQFSKCAGLTLRNVHISGQSGNGLNLDDGGDLANPVKGITLEHVHISDIGPEGNHDGIKCSGLENLTILDCTLTGWGGQGIDFVGCHKSLITGCQFVGKVGFSASAGVQLKGGTSEIVVEKCRFTNAGQRPLNIGGSTGLAYFRPQGAKHEAHSIVVRENIMEGSPCAAAFVGVDGCEFSGNTILFPEKWLFRILQETQEPGFVPCRNVWVKNNRFVFRRVQVQVDVNIGSGVAAETFRFENNHWFAEDRPSASKPKLPVAEVAGVHGTDPR</sequence>
<dbReference type="Gene3D" id="2.160.20.10">
    <property type="entry name" value="Single-stranded right-handed beta-helix, Pectin lyase-like"/>
    <property type="match status" value="1"/>
</dbReference>
<name>A0A7W7YHX5_9BACT</name>
<evidence type="ECO:0000313" key="5">
    <source>
        <dbReference type="Proteomes" id="UP000534294"/>
    </source>
</evidence>
<evidence type="ECO:0000313" key="4">
    <source>
        <dbReference type="EMBL" id="MBB5036444.1"/>
    </source>
</evidence>
<dbReference type="SUPFAM" id="SSF51126">
    <property type="entry name" value="Pectin lyase-like"/>
    <property type="match status" value="1"/>
</dbReference>
<feature type="chain" id="PRO_5031465360" description="Right handed beta helix domain-containing protein" evidence="2">
    <location>
        <begin position="20"/>
        <end position="353"/>
    </location>
</feature>
<dbReference type="AlphaFoldDB" id="A0A7W7YHX5"/>
<dbReference type="Pfam" id="PF13229">
    <property type="entry name" value="Beta_helix"/>
    <property type="match status" value="1"/>
</dbReference>
<comment type="caution">
    <text evidence="4">The sequence shown here is derived from an EMBL/GenBank/DDBJ whole genome shotgun (WGS) entry which is preliminary data.</text>
</comment>
<keyword evidence="2" id="KW-0732">Signal</keyword>